<evidence type="ECO:0000313" key="1">
    <source>
        <dbReference type="EMBL" id="VAW31846.1"/>
    </source>
</evidence>
<dbReference type="AlphaFoldDB" id="A0A3B0VIE3"/>
<dbReference type="PANTHER" id="PTHR37170:SF1">
    <property type="entry name" value="GLUTAREDOXIN-LIKE PROTEIN"/>
    <property type="match status" value="1"/>
</dbReference>
<accession>A0A3B0VIE3</accession>
<proteinExistence type="predicted"/>
<dbReference type="InterPro" id="IPR036249">
    <property type="entry name" value="Thioredoxin-like_sf"/>
</dbReference>
<evidence type="ECO:0008006" key="2">
    <source>
        <dbReference type="Google" id="ProtNLM"/>
    </source>
</evidence>
<reference evidence="1" key="1">
    <citation type="submission" date="2018-06" db="EMBL/GenBank/DDBJ databases">
        <authorList>
            <person name="Zhirakovskaya E."/>
        </authorList>
    </citation>
    <scope>NUCLEOTIDE SEQUENCE</scope>
</reference>
<dbReference type="EMBL" id="UOEU01000297">
    <property type="protein sequence ID" value="VAW31846.1"/>
    <property type="molecule type" value="Genomic_DNA"/>
</dbReference>
<sequence>MSNTSHPFDEETWAQLPTIFENLPEPIHMIMWGDPAESEVERETAVLLESLTDRFEQLTTQVLPRRVNYHFYPVLGIMGGPAGEWHDFGLRLIGLPNGYAMTSFVTAVQAVSFRGMTLGAMSRIQLKKLTQPINIELFSAADNEAGALMAQPLFNMTVVNEHIRSFFIMADQFPTAVERYSINFLPHMVINGRVHMEGVVDESEILKQIAATTKSS</sequence>
<dbReference type="PANTHER" id="PTHR37170">
    <property type="entry name" value="GLUTAREDOXIN-RELATED"/>
    <property type="match status" value="1"/>
</dbReference>
<organism evidence="1">
    <name type="scientific">hydrothermal vent metagenome</name>
    <dbReference type="NCBI Taxonomy" id="652676"/>
    <lineage>
        <taxon>unclassified sequences</taxon>
        <taxon>metagenomes</taxon>
        <taxon>ecological metagenomes</taxon>
    </lineage>
</organism>
<protein>
    <recommendedName>
        <fullName evidence="2">Thioredoxin-like fold domain-containing protein</fullName>
    </recommendedName>
</protein>
<dbReference type="Gene3D" id="3.40.30.80">
    <property type="match status" value="1"/>
</dbReference>
<gene>
    <name evidence="1" type="ORF">MNBD_CHLOROFLEXI01-4208</name>
</gene>
<dbReference type="SUPFAM" id="SSF52833">
    <property type="entry name" value="Thioredoxin-like"/>
    <property type="match status" value="1"/>
</dbReference>
<name>A0A3B0VIE3_9ZZZZ</name>